<feature type="transmembrane region" description="Helical" evidence="9">
    <location>
        <begin position="242"/>
        <end position="261"/>
    </location>
</feature>
<feature type="transmembrane region" description="Helical" evidence="9">
    <location>
        <begin position="47"/>
        <end position="68"/>
    </location>
</feature>
<keyword evidence="9" id="KW-1133">Transmembrane helix</keyword>
<keyword evidence="13" id="KW-1185">Reference proteome</keyword>
<dbReference type="InterPro" id="IPR036890">
    <property type="entry name" value="HATPase_C_sf"/>
</dbReference>
<keyword evidence="3" id="KW-0597">Phosphoprotein</keyword>
<sequence>MSTAAAAAPSEQPRAPSRARWRTAGVGTAVALVALLIQLPLLPTHPWFVLVTIGVAASASVLACSLALSGERVSGAAFGAAGLAWLTFALDVYVPWGPVVSWVATGIPAVALGLGVVHYGRRPPSTRLERVFPLVGLLLAVGVRIAMVPFVDPVDIGFPAEGWWPAPWAGTLPAVTALEVARATLCLLAGYVAVLGWRAVHPPGGARRRHQPILLAGTGMAMGVTAVQLVSLLMAGSVDRRTSATTTGALVVAVLVGIPLLRAARRWFGAGSAHRLPRVRTPETVSAYIQEVTADPTAELLYCSPDGGLLDATGHRRSAAEETRPGRFWALVPGADGARIALFTGRSELGDDDEALREWLRAAALLAESVRPTVLLRTRLARLTALRVAEELARTEERERFRRDLHDGLHQTIAAARMDLDGLHEVALEGAEAVIAGLEAKMTVALDQVRSLGGVAAPPEPDAELDTAIDGAATALRLAPRVVVTGTRLGVLALPVFLLVREALTNVAKHAGPAAAVEVRVHSDGRTVEIAVCDDGRGGAVMGVEGGFGGMRRRVEELGGTLVLDSPPDRGTTLRASIPCV</sequence>
<dbReference type="Gene3D" id="1.20.5.1930">
    <property type="match status" value="1"/>
</dbReference>
<evidence type="ECO:0000256" key="9">
    <source>
        <dbReference type="SAM" id="Phobius"/>
    </source>
</evidence>
<comment type="catalytic activity">
    <reaction evidence="1">
        <text>ATP + protein L-histidine = ADP + protein N-phospho-L-histidine.</text>
        <dbReference type="EC" id="2.7.13.3"/>
    </reaction>
</comment>
<organism evidence="12 13">
    <name type="scientific">Pseudonocardia humida</name>
    <dbReference type="NCBI Taxonomy" id="2800819"/>
    <lineage>
        <taxon>Bacteria</taxon>
        <taxon>Bacillati</taxon>
        <taxon>Actinomycetota</taxon>
        <taxon>Actinomycetes</taxon>
        <taxon>Pseudonocardiales</taxon>
        <taxon>Pseudonocardiaceae</taxon>
        <taxon>Pseudonocardia</taxon>
    </lineage>
</organism>
<feature type="transmembrane region" description="Helical" evidence="9">
    <location>
        <begin position="99"/>
        <end position="119"/>
    </location>
</feature>
<feature type="domain" description="Histidine kinase/HSP90-like ATPase" evidence="10">
    <location>
        <begin position="496"/>
        <end position="579"/>
    </location>
</feature>
<evidence type="ECO:0000313" key="12">
    <source>
        <dbReference type="EMBL" id="MCO1654535.1"/>
    </source>
</evidence>
<dbReference type="CDD" id="cd16917">
    <property type="entry name" value="HATPase_UhpB-NarQ-NarX-like"/>
    <property type="match status" value="1"/>
</dbReference>
<keyword evidence="4" id="KW-0808">Transferase</keyword>
<keyword evidence="8" id="KW-0902">Two-component regulatory system</keyword>
<evidence type="ECO:0000256" key="4">
    <source>
        <dbReference type="ARBA" id="ARBA00022679"/>
    </source>
</evidence>
<dbReference type="PANTHER" id="PTHR24421:SF10">
    <property type="entry name" value="NITRATE_NITRITE SENSOR PROTEIN NARQ"/>
    <property type="match status" value="1"/>
</dbReference>
<evidence type="ECO:0000256" key="2">
    <source>
        <dbReference type="ARBA" id="ARBA00012438"/>
    </source>
</evidence>
<feature type="transmembrane region" description="Helical" evidence="9">
    <location>
        <begin position="180"/>
        <end position="200"/>
    </location>
</feature>
<evidence type="ECO:0000256" key="7">
    <source>
        <dbReference type="ARBA" id="ARBA00022840"/>
    </source>
</evidence>
<keyword evidence="6" id="KW-0418">Kinase</keyword>
<dbReference type="Pfam" id="PF07730">
    <property type="entry name" value="HisKA_3"/>
    <property type="match status" value="1"/>
</dbReference>
<evidence type="ECO:0000259" key="10">
    <source>
        <dbReference type="Pfam" id="PF02518"/>
    </source>
</evidence>
<evidence type="ECO:0000256" key="3">
    <source>
        <dbReference type="ARBA" id="ARBA00022553"/>
    </source>
</evidence>
<accession>A0ABT0ZUY0</accession>
<gene>
    <name evidence="12" type="ORF">KDL28_05645</name>
</gene>
<feature type="domain" description="Signal transduction histidine kinase subgroup 3 dimerisation and phosphoacceptor" evidence="11">
    <location>
        <begin position="397"/>
        <end position="454"/>
    </location>
</feature>
<name>A0ABT0ZUY0_9PSEU</name>
<protein>
    <recommendedName>
        <fullName evidence="2">histidine kinase</fullName>
        <ecNumber evidence="2">2.7.13.3</ecNumber>
    </recommendedName>
</protein>
<reference evidence="12" key="1">
    <citation type="submission" date="2021-04" db="EMBL/GenBank/DDBJ databases">
        <title>Pseudonocardia sp. nov., isolated from sandy soil of mangrove forest.</title>
        <authorList>
            <person name="Zan Z."/>
            <person name="Huang R."/>
            <person name="Liu W."/>
        </authorList>
    </citation>
    <scope>NUCLEOTIDE SEQUENCE</scope>
    <source>
        <strain evidence="12">S2-4</strain>
    </source>
</reference>
<feature type="transmembrane region" description="Helical" evidence="9">
    <location>
        <begin position="75"/>
        <end position="93"/>
    </location>
</feature>
<evidence type="ECO:0000256" key="1">
    <source>
        <dbReference type="ARBA" id="ARBA00000085"/>
    </source>
</evidence>
<evidence type="ECO:0000313" key="13">
    <source>
        <dbReference type="Proteomes" id="UP001165283"/>
    </source>
</evidence>
<dbReference type="Pfam" id="PF02518">
    <property type="entry name" value="HATPase_c"/>
    <property type="match status" value="1"/>
</dbReference>
<keyword evidence="9" id="KW-0812">Transmembrane</keyword>
<dbReference type="RefSeq" id="WP_252436152.1">
    <property type="nucleotide sequence ID" value="NZ_JAGSOV010000011.1"/>
</dbReference>
<evidence type="ECO:0000256" key="5">
    <source>
        <dbReference type="ARBA" id="ARBA00022741"/>
    </source>
</evidence>
<evidence type="ECO:0000256" key="6">
    <source>
        <dbReference type="ARBA" id="ARBA00022777"/>
    </source>
</evidence>
<proteinExistence type="predicted"/>
<dbReference type="PANTHER" id="PTHR24421">
    <property type="entry name" value="NITRATE/NITRITE SENSOR PROTEIN NARX-RELATED"/>
    <property type="match status" value="1"/>
</dbReference>
<evidence type="ECO:0000259" key="11">
    <source>
        <dbReference type="Pfam" id="PF07730"/>
    </source>
</evidence>
<dbReference type="Gene3D" id="3.30.565.10">
    <property type="entry name" value="Histidine kinase-like ATPase, C-terminal domain"/>
    <property type="match status" value="1"/>
</dbReference>
<dbReference type="Proteomes" id="UP001165283">
    <property type="component" value="Unassembled WGS sequence"/>
</dbReference>
<evidence type="ECO:0000256" key="8">
    <source>
        <dbReference type="ARBA" id="ARBA00023012"/>
    </source>
</evidence>
<dbReference type="InterPro" id="IPR003594">
    <property type="entry name" value="HATPase_dom"/>
</dbReference>
<feature type="transmembrane region" description="Helical" evidence="9">
    <location>
        <begin position="21"/>
        <end position="41"/>
    </location>
</feature>
<dbReference type="EC" id="2.7.13.3" evidence="2"/>
<keyword evidence="5" id="KW-0547">Nucleotide-binding</keyword>
<feature type="transmembrane region" description="Helical" evidence="9">
    <location>
        <begin position="212"/>
        <end position="236"/>
    </location>
</feature>
<keyword evidence="9" id="KW-0472">Membrane</keyword>
<dbReference type="InterPro" id="IPR050482">
    <property type="entry name" value="Sensor_HK_TwoCompSys"/>
</dbReference>
<dbReference type="InterPro" id="IPR011712">
    <property type="entry name" value="Sig_transdc_His_kin_sub3_dim/P"/>
</dbReference>
<feature type="transmembrane region" description="Helical" evidence="9">
    <location>
        <begin position="131"/>
        <end position="151"/>
    </location>
</feature>
<dbReference type="EMBL" id="JAGSOV010000011">
    <property type="protein sequence ID" value="MCO1654535.1"/>
    <property type="molecule type" value="Genomic_DNA"/>
</dbReference>
<dbReference type="SUPFAM" id="SSF55874">
    <property type="entry name" value="ATPase domain of HSP90 chaperone/DNA topoisomerase II/histidine kinase"/>
    <property type="match status" value="1"/>
</dbReference>
<keyword evidence="7" id="KW-0067">ATP-binding</keyword>
<comment type="caution">
    <text evidence="12">The sequence shown here is derived from an EMBL/GenBank/DDBJ whole genome shotgun (WGS) entry which is preliminary data.</text>
</comment>